<evidence type="ECO:0000256" key="1">
    <source>
        <dbReference type="SAM" id="Phobius"/>
    </source>
</evidence>
<feature type="transmembrane region" description="Helical" evidence="1">
    <location>
        <begin position="201"/>
        <end position="219"/>
    </location>
</feature>
<dbReference type="EnsemblMetazoa" id="XM_038196734.1">
    <property type="protein sequence ID" value="XP_038052662.1"/>
    <property type="gene ID" value="LOC119725338"/>
</dbReference>
<dbReference type="OMA" id="HVEFWNQ"/>
<evidence type="ECO:0008006" key="4">
    <source>
        <dbReference type="Google" id="ProtNLM"/>
    </source>
</evidence>
<dbReference type="PANTHER" id="PTHR31034:SF2">
    <property type="entry name" value="TRANSMEMBRANE PROTEIN 101"/>
    <property type="match status" value="1"/>
</dbReference>
<name>A0A913ZLK7_PATMI</name>
<feature type="transmembrane region" description="Helical" evidence="1">
    <location>
        <begin position="142"/>
        <end position="159"/>
    </location>
</feature>
<feature type="transmembrane region" description="Helical" evidence="1">
    <location>
        <begin position="47"/>
        <end position="63"/>
    </location>
</feature>
<dbReference type="OrthoDB" id="6082754at2759"/>
<evidence type="ECO:0000313" key="2">
    <source>
        <dbReference type="EnsemblMetazoa" id="XP_038052662.1"/>
    </source>
</evidence>
<sequence length="253" mass="28468">MAAPSGRGNISLGLKKLGAFILTRLPFASAVVFALLCHERESNERPLGYPHIVIYIHVALLMLEGSMMSFATQRSLFALMCAVQIAVMMLVTHTSPSLRYKPWLMIRMLSRDLGVIGSYLILASRTHEELSRRYRLAKLYPLGRSLLASYFIVLAFQLNREAVEQDAFVHHIPGGIVAVSAFCGACMVCSLMFLSQYKVKPAVRVLIVLGLLFTVMVDLDFKYWKRRHVEYWNQVTILVNDLGMVAMLLLLAT</sequence>
<keyword evidence="1" id="KW-0472">Membrane</keyword>
<dbReference type="InterPro" id="IPR029371">
    <property type="entry name" value="TMEM101"/>
</dbReference>
<dbReference type="Proteomes" id="UP000887568">
    <property type="component" value="Unplaced"/>
</dbReference>
<accession>A0A913ZLK7</accession>
<dbReference type="GO" id="GO:0043123">
    <property type="term" value="P:positive regulation of canonical NF-kappaB signal transduction"/>
    <property type="evidence" value="ECO:0007669"/>
    <property type="project" value="TreeGrafter"/>
</dbReference>
<keyword evidence="1" id="KW-1133">Transmembrane helix</keyword>
<keyword evidence="1" id="KW-0812">Transmembrane</keyword>
<dbReference type="GeneID" id="119725338"/>
<protein>
    <recommendedName>
        <fullName evidence="4">Transmembrane protein</fullName>
    </recommendedName>
</protein>
<evidence type="ECO:0000313" key="3">
    <source>
        <dbReference type="Proteomes" id="UP000887568"/>
    </source>
</evidence>
<dbReference type="CTD" id="84336"/>
<feature type="transmembrane region" description="Helical" evidence="1">
    <location>
        <begin position="75"/>
        <end position="92"/>
    </location>
</feature>
<reference evidence="2" key="1">
    <citation type="submission" date="2022-11" db="UniProtKB">
        <authorList>
            <consortium name="EnsemblMetazoa"/>
        </authorList>
    </citation>
    <scope>IDENTIFICATION</scope>
</reference>
<dbReference type="RefSeq" id="XP_038052662.1">
    <property type="nucleotide sequence ID" value="XM_038196734.1"/>
</dbReference>
<dbReference type="Pfam" id="PF15111">
    <property type="entry name" value="TMEM101"/>
    <property type="match status" value="1"/>
</dbReference>
<dbReference type="AlphaFoldDB" id="A0A913ZLK7"/>
<feature type="transmembrane region" description="Helical" evidence="1">
    <location>
        <begin position="17"/>
        <end position="35"/>
    </location>
</feature>
<organism evidence="2 3">
    <name type="scientific">Patiria miniata</name>
    <name type="common">Bat star</name>
    <name type="synonym">Asterina miniata</name>
    <dbReference type="NCBI Taxonomy" id="46514"/>
    <lineage>
        <taxon>Eukaryota</taxon>
        <taxon>Metazoa</taxon>
        <taxon>Echinodermata</taxon>
        <taxon>Eleutherozoa</taxon>
        <taxon>Asterozoa</taxon>
        <taxon>Asteroidea</taxon>
        <taxon>Valvatacea</taxon>
        <taxon>Valvatida</taxon>
        <taxon>Asterinidae</taxon>
        <taxon>Patiria</taxon>
    </lineage>
</organism>
<proteinExistence type="predicted"/>
<feature type="transmembrane region" description="Helical" evidence="1">
    <location>
        <begin position="231"/>
        <end position="252"/>
    </location>
</feature>
<feature type="transmembrane region" description="Helical" evidence="1">
    <location>
        <begin position="171"/>
        <end position="194"/>
    </location>
</feature>
<keyword evidence="3" id="KW-1185">Reference proteome</keyword>
<dbReference type="PANTHER" id="PTHR31034">
    <property type="entry name" value="TRANSMEMBRANE PROTEIN 101"/>
    <property type="match status" value="1"/>
</dbReference>